<proteinExistence type="predicted"/>
<evidence type="ECO:0000256" key="1">
    <source>
        <dbReference type="SAM" id="Phobius"/>
    </source>
</evidence>
<reference evidence="2 3" key="1">
    <citation type="submission" date="2019-05" db="EMBL/GenBank/DDBJ databases">
        <title>Arcobacter sp. nov., isolated from sea sediment.</title>
        <authorList>
            <person name="Kim W."/>
        </authorList>
    </citation>
    <scope>NUCLEOTIDE SEQUENCE [LARGE SCALE GENOMIC DNA]</scope>
    <source>
        <strain evidence="2 3">CAU 1517</strain>
    </source>
</reference>
<accession>A0A5R8Y019</accession>
<keyword evidence="3" id="KW-1185">Reference proteome</keyword>
<dbReference type="OrthoDB" id="9802901at2"/>
<evidence type="ECO:0008006" key="4">
    <source>
        <dbReference type="Google" id="ProtNLM"/>
    </source>
</evidence>
<sequence length="206" mass="24313">MFLDFKFVFFGSLVTLSLIPLYIYRKEIYKRFSKKGNLKVFIKDLKAYLTYNYPKINFNFDIVEKLDEKDLLKTKQILIIEDLARQFVYFEYELSTQKGVPKEKLWSSYDQNSTLHKDNKFPIDWPQRKEAAWNREEGNCNRCGTKTKLVDANALLAKQMKNGGGFNLENVVILCNDCARIIKSQNLEKTKKDLNFLDKLMKKVSY</sequence>
<name>A0A5R8Y019_9BACT</name>
<dbReference type="AlphaFoldDB" id="A0A5R8Y019"/>
<evidence type="ECO:0000313" key="2">
    <source>
        <dbReference type="EMBL" id="TLP37839.1"/>
    </source>
</evidence>
<keyword evidence="1" id="KW-0812">Transmembrane</keyword>
<evidence type="ECO:0000313" key="3">
    <source>
        <dbReference type="Proteomes" id="UP000308901"/>
    </source>
</evidence>
<protein>
    <recommendedName>
        <fullName evidence="4">HNH endonuclease</fullName>
    </recommendedName>
</protein>
<gene>
    <name evidence="2" type="ORF">FDK22_11080</name>
</gene>
<feature type="transmembrane region" description="Helical" evidence="1">
    <location>
        <begin position="6"/>
        <end position="24"/>
    </location>
</feature>
<comment type="caution">
    <text evidence="2">The sequence shown here is derived from an EMBL/GenBank/DDBJ whole genome shotgun (WGS) entry which is preliminary data.</text>
</comment>
<dbReference type="Proteomes" id="UP000308901">
    <property type="component" value="Unassembled WGS sequence"/>
</dbReference>
<dbReference type="EMBL" id="VANU01000004">
    <property type="protein sequence ID" value="TLP37839.1"/>
    <property type="molecule type" value="Genomic_DNA"/>
</dbReference>
<keyword evidence="1" id="KW-0472">Membrane</keyword>
<organism evidence="2 3">
    <name type="scientific">Arcobacter arenosus</name>
    <dbReference type="NCBI Taxonomy" id="2576037"/>
    <lineage>
        <taxon>Bacteria</taxon>
        <taxon>Pseudomonadati</taxon>
        <taxon>Campylobacterota</taxon>
        <taxon>Epsilonproteobacteria</taxon>
        <taxon>Campylobacterales</taxon>
        <taxon>Arcobacteraceae</taxon>
        <taxon>Arcobacter</taxon>
    </lineage>
</organism>
<keyword evidence="1" id="KW-1133">Transmembrane helix</keyword>
<dbReference type="RefSeq" id="WP_138153019.1">
    <property type="nucleotide sequence ID" value="NZ_VANU01000004.1"/>
</dbReference>